<proteinExistence type="predicted"/>
<gene>
    <name evidence="2" type="ORF">RDWZM_003337</name>
</gene>
<dbReference type="Pfam" id="PF13481">
    <property type="entry name" value="AAA_25"/>
    <property type="match status" value="1"/>
</dbReference>
<feature type="domain" description="SF4 helicase" evidence="1">
    <location>
        <begin position="341"/>
        <end position="594"/>
    </location>
</feature>
<dbReference type="SUPFAM" id="SSF52540">
    <property type="entry name" value="P-loop containing nucleoside triphosphate hydrolases"/>
    <property type="match status" value="1"/>
</dbReference>
<dbReference type="Proteomes" id="UP001142055">
    <property type="component" value="Chromosome 1"/>
</dbReference>
<name>A0A9Q0MHV3_BLOTA</name>
<comment type="caution">
    <text evidence="2">The sequence shown here is derived from an EMBL/GenBank/DDBJ whole genome shotgun (WGS) entry which is preliminary data.</text>
</comment>
<dbReference type="AlphaFoldDB" id="A0A9Q0MHV3"/>
<protein>
    <recommendedName>
        <fullName evidence="1">SF4 helicase domain-containing protein</fullName>
    </recommendedName>
</protein>
<accession>A0A9Q0MHV3</accession>
<dbReference type="EMBL" id="JAPWDV010000001">
    <property type="protein sequence ID" value="KAJ6224792.1"/>
    <property type="molecule type" value="Genomic_DNA"/>
</dbReference>
<dbReference type="PANTHER" id="PTHR12873">
    <property type="entry name" value="T7-LIKE MITOCHONDRIAL DNA HELICASE"/>
    <property type="match status" value="1"/>
</dbReference>
<dbReference type="InterPro" id="IPR027032">
    <property type="entry name" value="Twinkle-like"/>
</dbReference>
<dbReference type="InterPro" id="IPR027417">
    <property type="entry name" value="P-loop_NTPase"/>
</dbReference>
<dbReference type="PANTHER" id="PTHR12873:SF0">
    <property type="entry name" value="TWINKLE MTDNA HELICASE"/>
    <property type="match status" value="1"/>
</dbReference>
<dbReference type="Gene3D" id="3.40.50.300">
    <property type="entry name" value="P-loop containing nucleotide triphosphate hydrolases"/>
    <property type="match status" value="1"/>
</dbReference>
<sequence>MALSHLGRFHRKDMLFQIFSDLLRHNSNNNNSNVRQQNFRHYYGDINVHKIPLRLQTDMFKFICDRRAVHSIPSTILIPNRLLSSDNVGSVNNYQLVEFKNLSLSNKKIVSNITSLKIAFLQDLNILISNDCNHIMFNYYQFDETGTIFTKQVRYILNYQSKLSSTRDSFKQLFHKNDTLKTSEFMFLTFDNLLHDKLISHPGENCDDFENITIFDDPFNGLAFYQQTKLPTIVLNFNKNFKNFDNENLRLLCKAINQKFKTIYYWSNNVEFCRILRKACFQYFNPSLTYVISTNESALKMLRKNQREKFATVFETATRADRPNITPVAFTGDDLFNRLNDSSIRGIPWLRFPKLTEHLKGHRPGELTIITGPTGCGKTTFASEYSLDLCQQGVPTLWGSFEIKYLDLEMKMMSQFVGKNFDQCNRYEFDKGFEQFSQLPLYFMNFHGQTDINEVLEEARLTVLINGIEHIIIDNLQFMLGLSTDATTDRFHKQDIVLGAIRDFATKFNCHITLVAHPRKEKEEMCLNNNSLYGGIKASQEADNIMILMNKYNHTYKCSKYIQITKNRAHGNLGVVPLYFEKSTQCFSLFHKKNKELVAESDNPKSNVCMDEVQYEF</sequence>
<dbReference type="GO" id="GO:0005739">
    <property type="term" value="C:mitochondrion"/>
    <property type="evidence" value="ECO:0007669"/>
    <property type="project" value="TreeGrafter"/>
</dbReference>
<reference evidence="2" key="1">
    <citation type="submission" date="2022-12" db="EMBL/GenBank/DDBJ databases">
        <title>Genome assemblies of Blomia tropicalis.</title>
        <authorList>
            <person name="Cui Y."/>
        </authorList>
    </citation>
    <scope>NUCLEOTIDE SEQUENCE</scope>
    <source>
        <tissue evidence="2">Adult mites</tissue>
    </source>
</reference>
<dbReference type="InterPro" id="IPR007694">
    <property type="entry name" value="DNA_helicase_DnaB-like_C"/>
</dbReference>
<organism evidence="2 3">
    <name type="scientific">Blomia tropicalis</name>
    <name type="common">Mite</name>
    <dbReference type="NCBI Taxonomy" id="40697"/>
    <lineage>
        <taxon>Eukaryota</taxon>
        <taxon>Metazoa</taxon>
        <taxon>Ecdysozoa</taxon>
        <taxon>Arthropoda</taxon>
        <taxon>Chelicerata</taxon>
        <taxon>Arachnida</taxon>
        <taxon>Acari</taxon>
        <taxon>Acariformes</taxon>
        <taxon>Sarcoptiformes</taxon>
        <taxon>Astigmata</taxon>
        <taxon>Glycyphagoidea</taxon>
        <taxon>Echimyopodidae</taxon>
        <taxon>Blomia</taxon>
    </lineage>
</organism>
<keyword evidence="3" id="KW-1185">Reference proteome</keyword>
<evidence type="ECO:0000313" key="3">
    <source>
        <dbReference type="Proteomes" id="UP001142055"/>
    </source>
</evidence>
<dbReference type="GO" id="GO:0043139">
    <property type="term" value="F:5'-3' DNA helicase activity"/>
    <property type="evidence" value="ECO:0007669"/>
    <property type="project" value="InterPro"/>
</dbReference>
<dbReference type="GO" id="GO:0006264">
    <property type="term" value="P:mitochondrial DNA replication"/>
    <property type="evidence" value="ECO:0007669"/>
    <property type="project" value="TreeGrafter"/>
</dbReference>
<dbReference type="CDD" id="cd01122">
    <property type="entry name" value="Twinkle_C"/>
    <property type="match status" value="1"/>
</dbReference>
<dbReference type="PROSITE" id="PS51199">
    <property type="entry name" value="SF4_HELICASE"/>
    <property type="match status" value="1"/>
</dbReference>
<dbReference type="GO" id="GO:0003697">
    <property type="term" value="F:single-stranded DNA binding"/>
    <property type="evidence" value="ECO:0007669"/>
    <property type="project" value="InterPro"/>
</dbReference>
<dbReference type="OMA" id="DCHITLV"/>
<evidence type="ECO:0000259" key="1">
    <source>
        <dbReference type="PROSITE" id="PS51199"/>
    </source>
</evidence>
<dbReference type="GO" id="GO:0005524">
    <property type="term" value="F:ATP binding"/>
    <property type="evidence" value="ECO:0007669"/>
    <property type="project" value="InterPro"/>
</dbReference>
<evidence type="ECO:0000313" key="2">
    <source>
        <dbReference type="EMBL" id="KAJ6224792.1"/>
    </source>
</evidence>